<keyword evidence="6" id="KW-0378">Hydrolase</keyword>
<keyword evidence="3" id="KW-0645">Protease</keyword>
<dbReference type="PROSITE" id="PS00855">
    <property type="entry name" value="SPASE_II"/>
    <property type="match status" value="1"/>
</dbReference>
<dbReference type="GO" id="GO:0006508">
    <property type="term" value="P:proteolysis"/>
    <property type="evidence" value="ECO:0007669"/>
    <property type="project" value="UniProtKB-KW"/>
</dbReference>
<dbReference type="AlphaFoldDB" id="A0A9D1D5F0"/>
<reference evidence="11" key="2">
    <citation type="journal article" date="2021" name="PeerJ">
        <title>Extensive microbial diversity within the chicken gut microbiome revealed by metagenomics and culture.</title>
        <authorList>
            <person name="Gilroy R."/>
            <person name="Ravi A."/>
            <person name="Getino M."/>
            <person name="Pursley I."/>
            <person name="Horton D.L."/>
            <person name="Alikhan N.F."/>
            <person name="Baker D."/>
            <person name="Gharbi K."/>
            <person name="Hall N."/>
            <person name="Watson M."/>
            <person name="Adriaenssens E.M."/>
            <person name="Foster-Nyarko E."/>
            <person name="Jarju S."/>
            <person name="Secka A."/>
            <person name="Antonio M."/>
            <person name="Oren A."/>
            <person name="Chaudhuri R.R."/>
            <person name="La Ragione R."/>
            <person name="Hildebrand F."/>
            <person name="Pallen M.J."/>
        </authorList>
    </citation>
    <scope>NUCLEOTIDE SEQUENCE</scope>
    <source>
        <strain evidence="11">CHK180-2868</strain>
    </source>
</reference>
<proteinExistence type="inferred from homology"/>
<comment type="similarity">
    <text evidence="1 9">Belongs to the peptidase A8 family.</text>
</comment>
<dbReference type="EMBL" id="DVGC01000041">
    <property type="protein sequence ID" value="HIR05805.1"/>
    <property type="molecule type" value="Genomic_DNA"/>
</dbReference>
<evidence type="ECO:0000313" key="12">
    <source>
        <dbReference type="Proteomes" id="UP000824250"/>
    </source>
</evidence>
<gene>
    <name evidence="11" type="ORF">IAB28_07550</name>
</gene>
<keyword evidence="2" id="KW-1003">Cell membrane</keyword>
<dbReference type="PANTHER" id="PTHR33695">
    <property type="entry name" value="LIPOPROTEIN SIGNAL PEPTIDASE"/>
    <property type="match status" value="1"/>
</dbReference>
<reference evidence="11" key="1">
    <citation type="submission" date="2020-10" db="EMBL/GenBank/DDBJ databases">
        <authorList>
            <person name="Gilroy R."/>
        </authorList>
    </citation>
    <scope>NUCLEOTIDE SEQUENCE</scope>
    <source>
        <strain evidence="11">CHK180-2868</strain>
    </source>
</reference>
<dbReference type="InterPro" id="IPR001872">
    <property type="entry name" value="Peptidase_A8"/>
</dbReference>
<keyword evidence="7 10" id="KW-1133">Transmembrane helix</keyword>
<protein>
    <submittedName>
        <fullName evidence="11">Signal peptidase II</fullName>
    </submittedName>
</protein>
<comment type="caution">
    <text evidence="11">The sequence shown here is derived from an EMBL/GenBank/DDBJ whole genome shotgun (WGS) entry which is preliminary data.</text>
</comment>
<dbReference type="Pfam" id="PF01252">
    <property type="entry name" value="Peptidase_A8"/>
    <property type="match status" value="1"/>
</dbReference>
<evidence type="ECO:0000256" key="3">
    <source>
        <dbReference type="ARBA" id="ARBA00022670"/>
    </source>
</evidence>
<evidence type="ECO:0000256" key="9">
    <source>
        <dbReference type="RuleBase" id="RU004181"/>
    </source>
</evidence>
<evidence type="ECO:0000256" key="2">
    <source>
        <dbReference type="ARBA" id="ARBA00022475"/>
    </source>
</evidence>
<evidence type="ECO:0000256" key="8">
    <source>
        <dbReference type="ARBA" id="ARBA00023136"/>
    </source>
</evidence>
<evidence type="ECO:0000256" key="4">
    <source>
        <dbReference type="ARBA" id="ARBA00022692"/>
    </source>
</evidence>
<evidence type="ECO:0000256" key="10">
    <source>
        <dbReference type="SAM" id="Phobius"/>
    </source>
</evidence>
<evidence type="ECO:0000256" key="1">
    <source>
        <dbReference type="ARBA" id="ARBA00006139"/>
    </source>
</evidence>
<name>A0A9D1D5F0_9FIRM</name>
<feature type="transmembrane region" description="Helical" evidence="10">
    <location>
        <begin position="135"/>
        <end position="153"/>
    </location>
</feature>
<accession>A0A9D1D5F0</accession>
<evidence type="ECO:0000256" key="7">
    <source>
        <dbReference type="ARBA" id="ARBA00022989"/>
    </source>
</evidence>
<dbReference type="Proteomes" id="UP000824250">
    <property type="component" value="Unassembled WGS sequence"/>
</dbReference>
<keyword evidence="4 10" id="KW-0812">Transmembrane</keyword>
<evidence type="ECO:0000313" key="11">
    <source>
        <dbReference type="EMBL" id="HIR05805.1"/>
    </source>
</evidence>
<dbReference type="GO" id="GO:0004190">
    <property type="term" value="F:aspartic-type endopeptidase activity"/>
    <property type="evidence" value="ECO:0007669"/>
    <property type="project" value="UniProtKB-KW"/>
</dbReference>
<evidence type="ECO:0000256" key="6">
    <source>
        <dbReference type="ARBA" id="ARBA00022801"/>
    </source>
</evidence>
<organism evidence="11 12">
    <name type="scientific">Candidatus Copromonas faecavium</name>
    <name type="common">nom. illeg.</name>
    <dbReference type="NCBI Taxonomy" id="2840740"/>
    <lineage>
        <taxon>Bacteria</taxon>
        <taxon>Bacillati</taxon>
        <taxon>Bacillota</taxon>
        <taxon>Clostridia</taxon>
        <taxon>Lachnospirales</taxon>
        <taxon>Lachnospiraceae</taxon>
        <taxon>Candidatus Copromonas (nom. illeg.)</taxon>
    </lineage>
</organism>
<sequence length="169" mass="18911">MFGFLSFGSVLAFLDLAAKNQIESRDKKEFPKELPGTNGKIWLYQNHNPGFSFGVLKECPKAMELVPLCVTSAFAGAWTYIMGKRGCLVEKLAATLVLAGGVSNLYDRMKRGYVVDYFSIRWKWLKKVVFNLGDFFIFAGSALFVLLSVFGALKEIKADLKGEFNNEKV</sequence>
<dbReference type="PRINTS" id="PR00781">
    <property type="entry name" value="LIPOSIGPTASE"/>
</dbReference>
<dbReference type="GO" id="GO:0016020">
    <property type="term" value="C:membrane"/>
    <property type="evidence" value="ECO:0007669"/>
    <property type="project" value="InterPro"/>
</dbReference>
<evidence type="ECO:0000256" key="5">
    <source>
        <dbReference type="ARBA" id="ARBA00022750"/>
    </source>
</evidence>
<keyword evidence="8 10" id="KW-0472">Membrane</keyword>
<keyword evidence="5" id="KW-0064">Aspartyl protease</keyword>
<dbReference type="PANTHER" id="PTHR33695:SF1">
    <property type="entry name" value="LIPOPROTEIN SIGNAL PEPTIDASE"/>
    <property type="match status" value="1"/>
</dbReference>